<evidence type="ECO:0000256" key="2">
    <source>
        <dbReference type="SAM" id="Phobius"/>
    </source>
</evidence>
<keyword evidence="2" id="KW-0812">Transmembrane</keyword>
<protein>
    <submittedName>
        <fullName evidence="3">Uncharacterized protein</fullName>
    </submittedName>
</protein>
<accession>A0A8H3F766</accession>
<organism evidence="3 4">
    <name type="scientific">Heterodermia speciosa</name>
    <dbReference type="NCBI Taxonomy" id="116794"/>
    <lineage>
        <taxon>Eukaryota</taxon>
        <taxon>Fungi</taxon>
        <taxon>Dikarya</taxon>
        <taxon>Ascomycota</taxon>
        <taxon>Pezizomycotina</taxon>
        <taxon>Lecanoromycetes</taxon>
        <taxon>OSLEUM clade</taxon>
        <taxon>Lecanoromycetidae</taxon>
        <taxon>Caliciales</taxon>
        <taxon>Physciaceae</taxon>
        <taxon>Heterodermia</taxon>
    </lineage>
</organism>
<feature type="compositionally biased region" description="Polar residues" evidence="1">
    <location>
        <begin position="139"/>
        <end position="150"/>
    </location>
</feature>
<gene>
    <name evidence="3" type="ORF">HETSPECPRED_003977</name>
</gene>
<feature type="transmembrane region" description="Helical" evidence="2">
    <location>
        <begin position="832"/>
        <end position="848"/>
    </location>
</feature>
<evidence type="ECO:0000313" key="4">
    <source>
        <dbReference type="Proteomes" id="UP000664521"/>
    </source>
</evidence>
<dbReference type="InterPro" id="IPR011050">
    <property type="entry name" value="Pectin_lyase_fold/virulence"/>
</dbReference>
<keyword evidence="2" id="KW-1133">Transmembrane helix</keyword>
<dbReference type="SUPFAM" id="SSF51126">
    <property type="entry name" value="Pectin lyase-like"/>
    <property type="match status" value="1"/>
</dbReference>
<feature type="compositionally biased region" description="Polar residues" evidence="1">
    <location>
        <begin position="102"/>
        <end position="120"/>
    </location>
</feature>
<dbReference type="Proteomes" id="UP000664521">
    <property type="component" value="Unassembled WGS sequence"/>
</dbReference>
<dbReference type="EMBL" id="CAJPDS010000023">
    <property type="protein sequence ID" value="CAF9919219.1"/>
    <property type="molecule type" value="Genomic_DNA"/>
</dbReference>
<keyword evidence="4" id="KW-1185">Reference proteome</keyword>
<sequence length="849" mass="84636">MIAFDADELSTIAGDGWLDESDTTRIRPFNLADLPCPPQSIMEENWYKPALGEPYIPRLAFPSKLLALDPLWSKCKPAGFTGWDPPRTLVAVSAMDPDTTIDPHSTTGAPDPQESGSAASPTPAPVQTPVLDQPKPTATPKTNPGNTHGYSSLHLPVPTQGSSPEDDTSTNGKPVDVPSNAHPETIQPSSHGDNSGNGADPGGTDPTDGSGKPSTITSIAGNAATHLPGIIVIGSTTLAGGDPPVTISGTVVSHISTALVAASKTLPLPTKPAIITSIAGIPATFVPNAVAIAGTTLTPGGSPLSLPGTIVTLGSSAILVVPTPLPLPQSQQDVRDIAGTGATLQPDAVIIAGTTLRPGDPPFSLSGFAISVDSSLLKMGTKTVPLPQSRHGISQNADVAVTAVGGLDQGGGITLGETFTYETPISLASNGDLIMGEATLKRGGVAASIDGTLMSLMSNGNLVLDDTTLSPGGAAITMHGTAVSVAADGSMVVDGTTLEPGGSGITMGGTSIFPSFHGALVVDGTTLKTGASGVTMDGISISLLPDHRLILDGTTLTPGGAAVTFHGTSVSLMPNGKPVFDGTTLISGGADITIAGMPVSLAPGGDLVLDGTTLRPGAAGITVAGTPLSFAPDGNIVIDGTTLKPGAIATTIHNIPISIAPNGYPVFDGTTLTPGGARVTIAGMVLSVASDGNMVVDGTTIRPGNAYQTAHGLPISIAPNENPVFDGTTLTPGGVAMTMNGISVSLASDGNLVIGGTTLTPGGAGVTVNGASISVASDDHIAVTTSKDSIDNLGSLIIGGFWNGPSRTSSASPSTSIDIVAFEGTAATSKPGLIYGSILLMGIVLVFLF</sequence>
<feature type="compositionally biased region" description="Low complexity" evidence="1">
    <location>
        <begin position="196"/>
        <end position="213"/>
    </location>
</feature>
<proteinExistence type="predicted"/>
<comment type="caution">
    <text evidence="3">The sequence shown here is derived from an EMBL/GenBank/DDBJ whole genome shotgun (WGS) entry which is preliminary data.</text>
</comment>
<reference evidence="3" key="1">
    <citation type="submission" date="2021-03" db="EMBL/GenBank/DDBJ databases">
        <authorList>
            <person name="Tagirdzhanova G."/>
        </authorList>
    </citation>
    <scope>NUCLEOTIDE SEQUENCE</scope>
</reference>
<feature type="region of interest" description="Disordered" evidence="1">
    <location>
        <begin position="97"/>
        <end position="218"/>
    </location>
</feature>
<name>A0A8H3F766_9LECA</name>
<evidence type="ECO:0000313" key="3">
    <source>
        <dbReference type="EMBL" id="CAF9919219.1"/>
    </source>
</evidence>
<dbReference type="AlphaFoldDB" id="A0A8H3F766"/>
<keyword evidence="2" id="KW-0472">Membrane</keyword>
<evidence type="ECO:0000256" key="1">
    <source>
        <dbReference type="SAM" id="MobiDB-lite"/>
    </source>
</evidence>
<dbReference type="OrthoDB" id="5430389at2759"/>